<dbReference type="InterPro" id="IPR011009">
    <property type="entry name" value="Kinase-like_dom_sf"/>
</dbReference>
<dbReference type="SMART" id="SM00220">
    <property type="entry name" value="S_TKc"/>
    <property type="match status" value="1"/>
</dbReference>
<organism evidence="7 8">
    <name type="scientific">Limulus polyphemus</name>
    <name type="common">Atlantic horseshoe crab</name>
    <dbReference type="NCBI Taxonomy" id="6850"/>
    <lineage>
        <taxon>Eukaryota</taxon>
        <taxon>Metazoa</taxon>
        <taxon>Ecdysozoa</taxon>
        <taxon>Arthropoda</taxon>
        <taxon>Chelicerata</taxon>
        <taxon>Merostomata</taxon>
        <taxon>Xiphosura</taxon>
        <taxon>Limulidae</taxon>
        <taxon>Limulus</taxon>
    </lineage>
</organism>
<evidence type="ECO:0000256" key="2">
    <source>
        <dbReference type="ARBA" id="ARBA00022679"/>
    </source>
</evidence>
<protein>
    <submittedName>
        <fullName evidence="8">Carbon catabolite-derepressing protein kinase-like</fullName>
    </submittedName>
</protein>
<name>A0ABM1C1P4_LIMPO</name>
<dbReference type="PROSITE" id="PS50011">
    <property type="entry name" value="PROTEIN_KINASE_DOM"/>
    <property type="match status" value="1"/>
</dbReference>
<dbReference type="SUPFAM" id="SSF56112">
    <property type="entry name" value="Protein kinase-like (PK-like)"/>
    <property type="match status" value="1"/>
</dbReference>
<sequence length="202" mass="23333">MDCGDLRNYVNSEKFLLEAEARRIFRQLVDATNACHLVGVCHRDIKLDNIFVDENKNIKLGGFGLAAVGGDLHRLREHCGSYVYAAPEILNQQEYDGFQADIWSLGVCLFAMVCGRLPFTTRQDLQEFLEAVSLKVIFTKKVTKACRDIVRRMLNPVPEKRPTLKEIRRSVEHGYFQDQKYHREPTLNYVTSFLTYVAKRTR</sequence>
<evidence type="ECO:0000313" key="8">
    <source>
        <dbReference type="RefSeq" id="XP_013792682.1"/>
    </source>
</evidence>
<evidence type="ECO:0000259" key="6">
    <source>
        <dbReference type="PROSITE" id="PS50011"/>
    </source>
</evidence>
<dbReference type="PANTHER" id="PTHR24346:SF82">
    <property type="entry name" value="KP78A-RELATED"/>
    <property type="match status" value="1"/>
</dbReference>
<proteinExistence type="predicted"/>
<dbReference type="PROSITE" id="PS00108">
    <property type="entry name" value="PROTEIN_KINASE_ST"/>
    <property type="match status" value="1"/>
</dbReference>
<keyword evidence="5" id="KW-0067">ATP-binding</keyword>
<accession>A0ABM1C1P4</accession>
<dbReference type="InterPro" id="IPR008271">
    <property type="entry name" value="Ser/Thr_kinase_AS"/>
</dbReference>
<dbReference type="Proteomes" id="UP000694941">
    <property type="component" value="Unplaced"/>
</dbReference>
<gene>
    <name evidence="8" type="primary">LOC106476582</name>
</gene>
<feature type="non-terminal residue" evidence="8">
    <location>
        <position position="202"/>
    </location>
</feature>
<evidence type="ECO:0000256" key="3">
    <source>
        <dbReference type="ARBA" id="ARBA00022741"/>
    </source>
</evidence>
<evidence type="ECO:0000256" key="1">
    <source>
        <dbReference type="ARBA" id="ARBA00022527"/>
    </source>
</evidence>
<evidence type="ECO:0000313" key="7">
    <source>
        <dbReference type="Proteomes" id="UP000694941"/>
    </source>
</evidence>
<keyword evidence="7" id="KW-1185">Reference proteome</keyword>
<keyword evidence="3" id="KW-0547">Nucleotide-binding</keyword>
<dbReference type="InterPro" id="IPR000719">
    <property type="entry name" value="Prot_kinase_dom"/>
</dbReference>
<dbReference type="RefSeq" id="XP_013792682.1">
    <property type="nucleotide sequence ID" value="XM_013937228.1"/>
</dbReference>
<reference evidence="8" key="1">
    <citation type="submission" date="2025-08" db="UniProtKB">
        <authorList>
            <consortium name="RefSeq"/>
        </authorList>
    </citation>
    <scope>IDENTIFICATION</scope>
    <source>
        <tissue evidence="8">Muscle</tissue>
    </source>
</reference>
<keyword evidence="2" id="KW-0808">Transferase</keyword>
<evidence type="ECO:0000256" key="5">
    <source>
        <dbReference type="ARBA" id="ARBA00022840"/>
    </source>
</evidence>
<feature type="domain" description="Protein kinase" evidence="6">
    <location>
        <begin position="1"/>
        <end position="176"/>
    </location>
</feature>
<keyword evidence="4" id="KW-0418">Kinase</keyword>
<dbReference type="PANTHER" id="PTHR24346">
    <property type="entry name" value="MAP/MICROTUBULE AFFINITY-REGULATING KINASE"/>
    <property type="match status" value="1"/>
</dbReference>
<dbReference type="Pfam" id="PF00069">
    <property type="entry name" value="Pkinase"/>
    <property type="match status" value="1"/>
</dbReference>
<evidence type="ECO:0000256" key="4">
    <source>
        <dbReference type="ARBA" id="ARBA00022777"/>
    </source>
</evidence>
<dbReference type="Gene3D" id="1.10.510.10">
    <property type="entry name" value="Transferase(Phosphotransferase) domain 1"/>
    <property type="match status" value="1"/>
</dbReference>
<keyword evidence="1" id="KW-0723">Serine/threonine-protein kinase</keyword>
<dbReference type="GeneID" id="106476582"/>